<comment type="subunit">
    <text evidence="9">Part of the nuclear pore complex (NPC).</text>
</comment>
<comment type="function">
    <text evidence="9">Functions as a component of the nuclear pore complex (NPC).</text>
</comment>
<keyword evidence="3" id="KW-0509">mRNA transport</keyword>
<comment type="similarity">
    <text evidence="1 9">Belongs to the nucleoporin Nup84/Nup107 family.</text>
</comment>
<evidence type="ECO:0000313" key="11">
    <source>
        <dbReference type="WBParaSite" id="nRc.2.0.1.t43660-RA"/>
    </source>
</evidence>
<organism evidence="10 11">
    <name type="scientific">Romanomermis culicivorax</name>
    <name type="common">Nematode worm</name>
    <dbReference type="NCBI Taxonomy" id="13658"/>
    <lineage>
        <taxon>Eukaryota</taxon>
        <taxon>Metazoa</taxon>
        <taxon>Ecdysozoa</taxon>
        <taxon>Nematoda</taxon>
        <taxon>Enoplea</taxon>
        <taxon>Dorylaimia</taxon>
        <taxon>Mermithida</taxon>
        <taxon>Mermithoidea</taxon>
        <taxon>Mermithidae</taxon>
        <taxon>Romanomermis</taxon>
    </lineage>
</organism>
<dbReference type="GO" id="GO:0031965">
    <property type="term" value="C:nuclear membrane"/>
    <property type="evidence" value="ECO:0007669"/>
    <property type="project" value="UniProtKB-SubCell"/>
</dbReference>
<evidence type="ECO:0000256" key="1">
    <source>
        <dbReference type="ARBA" id="ARBA00009510"/>
    </source>
</evidence>
<keyword evidence="5 9" id="KW-0811">Translocation</keyword>
<evidence type="ECO:0000256" key="5">
    <source>
        <dbReference type="ARBA" id="ARBA00023010"/>
    </source>
</evidence>
<dbReference type="OMA" id="MAHIVLF"/>
<evidence type="ECO:0000256" key="9">
    <source>
        <dbReference type="RuleBase" id="RU365072"/>
    </source>
</evidence>
<accession>A0A915KZP9</accession>
<protein>
    <recommendedName>
        <fullName evidence="9">Nuclear pore complex protein</fullName>
    </recommendedName>
</protein>
<keyword evidence="2 9" id="KW-0813">Transport</keyword>
<evidence type="ECO:0000256" key="3">
    <source>
        <dbReference type="ARBA" id="ARBA00022816"/>
    </source>
</evidence>
<evidence type="ECO:0000256" key="4">
    <source>
        <dbReference type="ARBA" id="ARBA00022927"/>
    </source>
</evidence>
<dbReference type="PANTHER" id="PTHR13003">
    <property type="entry name" value="NUP107-RELATED"/>
    <property type="match status" value="1"/>
</dbReference>
<proteinExistence type="inferred from homology"/>
<dbReference type="GO" id="GO:0031080">
    <property type="term" value="C:nuclear pore outer ring"/>
    <property type="evidence" value="ECO:0007669"/>
    <property type="project" value="TreeGrafter"/>
</dbReference>
<dbReference type="FunFam" id="1.10.3450.20:FF:000001">
    <property type="entry name" value="Nuclear pore complex protein"/>
    <property type="match status" value="1"/>
</dbReference>
<dbReference type="GO" id="GO:0006406">
    <property type="term" value="P:mRNA export from nucleus"/>
    <property type="evidence" value="ECO:0007669"/>
    <property type="project" value="TreeGrafter"/>
</dbReference>
<dbReference type="AlphaFoldDB" id="A0A915KZP9"/>
<dbReference type="GO" id="GO:0000973">
    <property type="term" value="P:post-transcriptional tethering of RNA polymerase II gene DNA at nuclear periphery"/>
    <property type="evidence" value="ECO:0007669"/>
    <property type="project" value="TreeGrafter"/>
</dbReference>
<sequence length="840" mass="96941">MQNSMLGNVTMDFTMNNTAVRRFHENPCDALFNDFKDSLWAAYDVFETLKNFEQLCDDQTSCLQHGIKGLRDPAGLDRAIQTCQLMQAEKVTWRLMLLLLEDRLVRQSQELLSKNSFEEELIKNPSPMQLYQLLQSGHKEFRELLIIIKWCEQSAQDILERESTNLSLLADKTVHWQNTLNEIVDSQSLNQNLITNLDPDAINRGSRRLNDKDVEDENRFLQMCFNYIRSGQLQKAQDLSAHCGQAWRAATFQGGQPFHDPNVRDVKEGDRLFTCEGNKNRTLWKRMCQALSENASCCTLERAIYGSLCGNLNASLLCCKSWMDFLWAYCNSEAEKIFDHCLAKIPESVNGDKMDDDLIVVDCLQYIFKSLESSDYETIRYENMDLFHIVQKFLSLNQPEMLVEYMHSYISSQTNLNNQVLRFMAHVVLILGKCGLNFQNYFGNGILEAYISSLIDEKRLQLVALYTSFLPEDLQINLYSKFLQGIESPNDRQFCLLSAEESGLNLQKICVNVVESIKEGFISDYIDQMTSKIMNSDNAGEMDEDLSNLVASFMSTDDADINEKKLIDSINWLLFYPAHRADAVLQVNCIARRFLIIGNVKVVKKLFSLLPSDSLSLAKQIWLDDNVEMSSDYPELCIDRQNSIREHLCILSYLDAIDSFCEWFEHFHRRAPKSPEPLPTDPRLEVSFVEMAAHEQKMQEYENSLSRWKKILDICTEKATKSLYNVMLFPDGGWLHDKKTESKSENPDDIDERAKHLKILRQKYIPQVCTMILNILKNVGRFKDAIQLADLIAADDRQIYKEFSKDNLRILLWQISQCSTDSLSLDKDTLGYDIEQSDQE</sequence>
<name>A0A915KZP9_ROMCU</name>
<dbReference type="Pfam" id="PF04121">
    <property type="entry name" value="Nup84_Nup100"/>
    <property type="match status" value="1"/>
</dbReference>
<evidence type="ECO:0000256" key="8">
    <source>
        <dbReference type="ARBA" id="ARBA00023242"/>
    </source>
</evidence>
<keyword evidence="8 9" id="KW-0539">Nucleus</keyword>
<keyword evidence="6 9" id="KW-0906">Nuclear pore complex</keyword>
<comment type="subcellular location">
    <subcellularLocation>
        <location evidence="9">Nucleus</location>
        <location evidence="9">Nuclear pore complex</location>
    </subcellularLocation>
    <subcellularLocation>
        <location evidence="9">Nucleus membrane</location>
    </subcellularLocation>
</comment>
<dbReference type="Gene3D" id="1.20.190.50">
    <property type="match status" value="1"/>
</dbReference>
<keyword evidence="4" id="KW-0653">Protein transport</keyword>
<evidence type="ECO:0000256" key="7">
    <source>
        <dbReference type="ARBA" id="ARBA00023136"/>
    </source>
</evidence>
<evidence type="ECO:0000256" key="6">
    <source>
        <dbReference type="ARBA" id="ARBA00023132"/>
    </source>
</evidence>
<dbReference type="Proteomes" id="UP000887565">
    <property type="component" value="Unplaced"/>
</dbReference>
<reference evidence="11" key="1">
    <citation type="submission" date="2022-11" db="UniProtKB">
        <authorList>
            <consortium name="WormBaseParasite"/>
        </authorList>
    </citation>
    <scope>IDENTIFICATION</scope>
</reference>
<dbReference type="WBParaSite" id="nRc.2.0.1.t43660-RA">
    <property type="protein sequence ID" value="nRc.2.0.1.t43660-RA"/>
    <property type="gene ID" value="nRc.2.0.1.g43660"/>
</dbReference>
<keyword evidence="10" id="KW-1185">Reference proteome</keyword>
<dbReference type="GO" id="GO:0017056">
    <property type="term" value="F:structural constituent of nuclear pore"/>
    <property type="evidence" value="ECO:0007669"/>
    <property type="project" value="UniProtKB-UniRule"/>
</dbReference>
<dbReference type="GO" id="GO:0006606">
    <property type="term" value="P:protein import into nucleus"/>
    <property type="evidence" value="ECO:0007669"/>
    <property type="project" value="TreeGrafter"/>
</dbReference>
<dbReference type="Gene3D" id="1.10.3450.20">
    <property type="match status" value="1"/>
</dbReference>
<evidence type="ECO:0000313" key="10">
    <source>
        <dbReference type="Proteomes" id="UP000887565"/>
    </source>
</evidence>
<evidence type="ECO:0000256" key="2">
    <source>
        <dbReference type="ARBA" id="ARBA00022448"/>
    </source>
</evidence>
<dbReference type="InterPro" id="IPR007252">
    <property type="entry name" value="Nup84/Nup107"/>
</dbReference>
<dbReference type="PANTHER" id="PTHR13003:SF2">
    <property type="entry name" value="NUCLEAR PORE COMPLEX PROTEIN NUP107"/>
    <property type="match status" value="1"/>
</dbReference>
<keyword evidence="7 9" id="KW-0472">Membrane</keyword>